<dbReference type="GO" id="GO:0006506">
    <property type="term" value="P:GPI anchor biosynthetic process"/>
    <property type="evidence" value="ECO:0007669"/>
    <property type="project" value="InterPro"/>
</dbReference>
<name>A0AAD9PA01_RIDPI</name>
<gene>
    <name evidence="2" type="ORF">NP493_64g05004</name>
</gene>
<dbReference type="AlphaFoldDB" id="A0AAD9PA01"/>
<dbReference type="InterPro" id="IPR029675">
    <property type="entry name" value="PGAP4"/>
</dbReference>
<evidence type="ECO:0000313" key="2">
    <source>
        <dbReference type="EMBL" id="KAK2190953.1"/>
    </source>
</evidence>
<dbReference type="EMBL" id="JAODUO010000064">
    <property type="protein sequence ID" value="KAK2190953.1"/>
    <property type="molecule type" value="Genomic_DNA"/>
</dbReference>
<dbReference type="GO" id="GO:0016757">
    <property type="term" value="F:glycosyltransferase activity"/>
    <property type="evidence" value="ECO:0007669"/>
    <property type="project" value="InterPro"/>
</dbReference>
<dbReference type="Proteomes" id="UP001209878">
    <property type="component" value="Unassembled WGS sequence"/>
</dbReference>
<organism evidence="2 3">
    <name type="scientific">Ridgeia piscesae</name>
    <name type="common">Tubeworm</name>
    <dbReference type="NCBI Taxonomy" id="27915"/>
    <lineage>
        <taxon>Eukaryota</taxon>
        <taxon>Metazoa</taxon>
        <taxon>Spiralia</taxon>
        <taxon>Lophotrochozoa</taxon>
        <taxon>Annelida</taxon>
        <taxon>Polychaeta</taxon>
        <taxon>Sedentaria</taxon>
        <taxon>Canalipalpata</taxon>
        <taxon>Sabellida</taxon>
        <taxon>Siboglinidae</taxon>
        <taxon>Ridgeia</taxon>
    </lineage>
</organism>
<sequence length="212" mass="23833">MWFERTRRNHVYVTYALTFLVILLILFRNSPFSLYFVGWSKQKLVEKAATANELKFREAARYMSGLNKDKSSAFYGPLLQDAVDLTVAVVTVKRSGGKHSLGYLTQVVAELDKIFKSDVHFKKAIILVAIVRQDVYAVQLLSAYFYGVSPAPHCCSPAILFNAETAIEISSHLATTTCNSRLSLCCSSRTLRASPRCWCSRTSSDILGLFRR</sequence>
<evidence type="ECO:0000313" key="3">
    <source>
        <dbReference type="Proteomes" id="UP001209878"/>
    </source>
</evidence>
<dbReference type="PANTHER" id="PTHR31410:SF1">
    <property type="entry name" value="POST-GPI ATTACHMENT TO PROTEINS FACTOR 4"/>
    <property type="match status" value="1"/>
</dbReference>
<keyword evidence="1" id="KW-0472">Membrane</keyword>
<proteinExistence type="predicted"/>
<dbReference type="GO" id="GO:0000139">
    <property type="term" value="C:Golgi membrane"/>
    <property type="evidence" value="ECO:0007669"/>
    <property type="project" value="InterPro"/>
</dbReference>
<reference evidence="2" key="1">
    <citation type="journal article" date="2023" name="Mol. Biol. Evol.">
        <title>Third-Generation Sequencing Reveals the Adaptive Role of the Epigenome in Three Deep-Sea Polychaetes.</title>
        <authorList>
            <person name="Perez M."/>
            <person name="Aroh O."/>
            <person name="Sun Y."/>
            <person name="Lan Y."/>
            <person name="Juniper S.K."/>
            <person name="Young C.R."/>
            <person name="Angers B."/>
            <person name="Qian P.Y."/>
        </authorList>
    </citation>
    <scope>NUCLEOTIDE SEQUENCE</scope>
    <source>
        <strain evidence="2">R07B-5</strain>
    </source>
</reference>
<comment type="caution">
    <text evidence="2">The sequence shown here is derived from an EMBL/GenBank/DDBJ whole genome shotgun (WGS) entry which is preliminary data.</text>
</comment>
<keyword evidence="3" id="KW-1185">Reference proteome</keyword>
<feature type="transmembrane region" description="Helical" evidence="1">
    <location>
        <begin position="12"/>
        <end position="37"/>
    </location>
</feature>
<protein>
    <submittedName>
        <fullName evidence="2">Uncharacterized protein</fullName>
    </submittedName>
</protein>
<dbReference type="PANTHER" id="PTHR31410">
    <property type="entry name" value="TRANSMEMBRANE PROTEIN 246"/>
    <property type="match status" value="1"/>
</dbReference>
<keyword evidence="1" id="KW-1133">Transmembrane helix</keyword>
<evidence type="ECO:0000256" key="1">
    <source>
        <dbReference type="SAM" id="Phobius"/>
    </source>
</evidence>
<keyword evidence="1" id="KW-0812">Transmembrane</keyword>
<accession>A0AAD9PA01</accession>